<dbReference type="EMBL" id="AP028215">
    <property type="protein sequence ID" value="BEI91782.1"/>
    <property type="molecule type" value="Genomic_DNA"/>
</dbReference>
<dbReference type="InterPro" id="IPR025363">
    <property type="entry name" value="DUF4267"/>
</dbReference>
<sequence length="141" mass="15449">MLIIRRLPLPIQILTMSLSVDMPWRPVCIATGLFYSLGVLGIMDPLRATHLFGDTRATEKEATFYPVVASRNLTLAATILSFVYTGQQRALGTMMMCCSIMGVADIAFLLSRPGYSGLHMAVHLVKGVLFPTLGAKLLGWF</sequence>
<gene>
    <name evidence="1" type="ORF">CcaverHIS019_0406020</name>
</gene>
<dbReference type="AlphaFoldDB" id="A0AA48L4G7"/>
<reference evidence="1" key="1">
    <citation type="journal article" date="2023" name="BMC Genomics">
        <title>Chromosome-level genome assemblies of Cutaneotrichosporon spp. (Trichosporonales, Basidiomycota) reveal imbalanced evolution between nucleotide sequences and chromosome synteny.</title>
        <authorList>
            <person name="Kobayashi Y."/>
            <person name="Kayamori A."/>
            <person name="Aoki K."/>
            <person name="Shiwa Y."/>
            <person name="Matsutani M."/>
            <person name="Fujita N."/>
            <person name="Sugita T."/>
            <person name="Iwasaki W."/>
            <person name="Tanaka N."/>
            <person name="Takashima M."/>
        </authorList>
    </citation>
    <scope>NUCLEOTIDE SEQUENCE</scope>
    <source>
        <strain evidence="1">HIS019</strain>
    </source>
</reference>
<dbReference type="RefSeq" id="XP_060457047.1">
    <property type="nucleotide sequence ID" value="XM_060600454.1"/>
</dbReference>
<keyword evidence="2" id="KW-1185">Reference proteome</keyword>
<evidence type="ECO:0000313" key="1">
    <source>
        <dbReference type="EMBL" id="BEI91782.1"/>
    </source>
</evidence>
<dbReference type="GeneID" id="85495652"/>
<evidence type="ECO:0000313" key="2">
    <source>
        <dbReference type="Proteomes" id="UP001233271"/>
    </source>
</evidence>
<dbReference type="KEGG" id="ccac:CcaHIS019_0406020"/>
<name>A0AA48L4G7_9TREE</name>
<organism evidence="1 2">
    <name type="scientific">Cutaneotrichosporon cavernicola</name>
    <dbReference type="NCBI Taxonomy" id="279322"/>
    <lineage>
        <taxon>Eukaryota</taxon>
        <taxon>Fungi</taxon>
        <taxon>Dikarya</taxon>
        <taxon>Basidiomycota</taxon>
        <taxon>Agaricomycotina</taxon>
        <taxon>Tremellomycetes</taxon>
        <taxon>Trichosporonales</taxon>
        <taxon>Trichosporonaceae</taxon>
        <taxon>Cutaneotrichosporon</taxon>
    </lineage>
</organism>
<dbReference type="Proteomes" id="UP001233271">
    <property type="component" value="Chromosome 4"/>
</dbReference>
<proteinExistence type="predicted"/>
<accession>A0AA48L4G7</accession>
<protein>
    <recommendedName>
        <fullName evidence="3">DUF4267 domain-containing protein</fullName>
    </recommendedName>
</protein>
<dbReference type="Pfam" id="PF14087">
    <property type="entry name" value="DUF4267"/>
    <property type="match status" value="1"/>
</dbReference>
<evidence type="ECO:0008006" key="3">
    <source>
        <dbReference type="Google" id="ProtNLM"/>
    </source>
</evidence>